<reference evidence="2 3" key="1">
    <citation type="journal article" date="2019" name="Nat. Ecol. Evol.">
        <title>Megaphylogeny resolves global patterns of mushroom evolution.</title>
        <authorList>
            <person name="Varga T."/>
            <person name="Krizsan K."/>
            <person name="Foldi C."/>
            <person name="Dima B."/>
            <person name="Sanchez-Garcia M."/>
            <person name="Sanchez-Ramirez S."/>
            <person name="Szollosi G.J."/>
            <person name="Szarkandi J.G."/>
            <person name="Papp V."/>
            <person name="Albert L."/>
            <person name="Andreopoulos W."/>
            <person name="Angelini C."/>
            <person name="Antonin V."/>
            <person name="Barry K.W."/>
            <person name="Bougher N.L."/>
            <person name="Buchanan P."/>
            <person name="Buyck B."/>
            <person name="Bense V."/>
            <person name="Catcheside P."/>
            <person name="Chovatia M."/>
            <person name="Cooper J."/>
            <person name="Damon W."/>
            <person name="Desjardin D."/>
            <person name="Finy P."/>
            <person name="Geml J."/>
            <person name="Haridas S."/>
            <person name="Hughes K."/>
            <person name="Justo A."/>
            <person name="Karasinski D."/>
            <person name="Kautmanova I."/>
            <person name="Kiss B."/>
            <person name="Kocsube S."/>
            <person name="Kotiranta H."/>
            <person name="LaButti K.M."/>
            <person name="Lechner B.E."/>
            <person name="Liimatainen K."/>
            <person name="Lipzen A."/>
            <person name="Lukacs Z."/>
            <person name="Mihaltcheva S."/>
            <person name="Morgado L.N."/>
            <person name="Niskanen T."/>
            <person name="Noordeloos M.E."/>
            <person name="Ohm R.A."/>
            <person name="Ortiz-Santana B."/>
            <person name="Ovrebo C."/>
            <person name="Racz N."/>
            <person name="Riley R."/>
            <person name="Savchenko A."/>
            <person name="Shiryaev A."/>
            <person name="Soop K."/>
            <person name="Spirin V."/>
            <person name="Szebenyi C."/>
            <person name="Tomsovsky M."/>
            <person name="Tulloss R.E."/>
            <person name="Uehling J."/>
            <person name="Grigoriev I.V."/>
            <person name="Vagvolgyi C."/>
            <person name="Papp T."/>
            <person name="Martin F.M."/>
            <person name="Miettinen O."/>
            <person name="Hibbett D.S."/>
            <person name="Nagy L.G."/>
        </authorList>
    </citation>
    <scope>NUCLEOTIDE SEQUENCE [LARGE SCALE GENOMIC DNA]</scope>
    <source>
        <strain evidence="2 3">FP101781</strain>
    </source>
</reference>
<dbReference type="STRING" id="71717.A0A4Y7S8F4"/>
<gene>
    <name evidence="2" type="ORF">FA13DRAFT_1804353</name>
</gene>
<protein>
    <submittedName>
        <fullName evidence="2">Uncharacterized protein</fullName>
    </submittedName>
</protein>
<evidence type="ECO:0000313" key="2">
    <source>
        <dbReference type="EMBL" id="TEB17440.1"/>
    </source>
</evidence>
<feature type="transmembrane region" description="Helical" evidence="1">
    <location>
        <begin position="12"/>
        <end position="33"/>
    </location>
</feature>
<keyword evidence="1" id="KW-0812">Transmembrane</keyword>
<accession>A0A4Y7S8F4</accession>
<organism evidence="2 3">
    <name type="scientific">Coprinellus micaceus</name>
    <name type="common">Glistening ink-cap mushroom</name>
    <name type="synonym">Coprinus micaceus</name>
    <dbReference type="NCBI Taxonomy" id="71717"/>
    <lineage>
        <taxon>Eukaryota</taxon>
        <taxon>Fungi</taxon>
        <taxon>Dikarya</taxon>
        <taxon>Basidiomycota</taxon>
        <taxon>Agaricomycotina</taxon>
        <taxon>Agaricomycetes</taxon>
        <taxon>Agaricomycetidae</taxon>
        <taxon>Agaricales</taxon>
        <taxon>Agaricineae</taxon>
        <taxon>Psathyrellaceae</taxon>
        <taxon>Coprinellus</taxon>
    </lineage>
</organism>
<keyword evidence="1" id="KW-1133">Transmembrane helix</keyword>
<dbReference type="EMBL" id="QPFP01000305">
    <property type="protein sequence ID" value="TEB17440.1"/>
    <property type="molecule type" value="Genomic_DNA"/>
</dbReference>
<evidence type="ECO:0000313" key="3">
    <source>
        <dbReference type="Proteomes" id="UP000298030"/>
    </source>
</evidence>
<dbReference type="AlphaFoldDB" id="A0A4Y7S8F4"/>
<name>A0A4Y7S8F4_COPMI</name>
<keyword evidence="3" id="KW-1185">Reference proteome</keyword>
<sequence length="73" mass="7768">MSTARPPLPVVLPVSTAEVVPSVVGIVAYRGLYFNVYDSLMLSSSVLLRDPSSFSFLRCWGATISAGLASFLS</sequence>
<keyword evidence="1" id="KW-0472">Membrane</keyword>
<comment type="caution">
    <text evidence="2">The sequence shown here is derived from an EMBL/GenBank/DDBJ whole genome shotgun (WGS) entry which is preliminary data.</text>
</comment>
<proteinExistence type="predicted"/>
<evidence type="ECO:0000256" key="1">
    <source>
        <dbReference type="SAM" id="Phobius"/>
    </source>
</evidence>
<dbReference type="Proteomes" id="UP000298030">
    <property type="component" value="Unassembled WGS sequence"/>
</dbReference>